<dbReference type="PANTHER" id="PTHR33710">
    <property type="entry name" value="BNAC02G09200D PROTEIN"/>
    <property type="match status" value="1"/>
</dbReference>
<proteinExistence type="predicted"/>
<keyword evidence="2" id="KW-0695">RNA-directed DNA polymerase</keyword>
<protein>
    <submittedName>
        <fullName evidence="2">RNA-directed DNA polymerase, eukaryota</fullName>
    </submittedName>
</protein>
<dbReference type="PANTHER" id="PTHR33710:SF64">
    <property type="entry name" value="ENDONUCLEASE_EXONUCLEASE_PHOSPHATASE DOMAIN-CONTAINING PROTEIN"/>
    <property type="match status" value="1"/>
</dbReference>
<keyword evidence="2" id="KW-0548">Nucleotidyltransferase</keyword>
<organism evidence="2 3">
    <name type="scientific">Artemisia annua</name>
    <name type="common">Sweet wormwood</name>
    <dbReference type="NCBI Taxonomy" id="35608"/>
    <lineage>
        <taxon>Eukaryota</taxon>
        <taxon>Viridiplantae</taxon>
        <taxon>Streptophyta</taxon>
        <taxon>Embryophyta</taxon>
        <taxon>Tracheophyta</taxon>
        <taxon>Spermatophyta</taxon>
        <taxon>Magnoliopsida</taxon>
        <taxon>eudicotyledons</taxon>
        <taxon>Gunneridae</taxon>
        <taxon>Pentapetalae</taxon>
        <taxon>asterids</taxon>
        <taxon>campanulids</taxon>
        <taxon>Asterales</taxon>
        <taxon>Asteraceae</taxon>
        <taxon>Asteroideae</taxon>
        <taxon>Anthemideae</taxon>
        <taxon>Artemisiinae</taxon>
        <taxon>Artemisia</taxon>
    </lineage>
</organism>
<reference evidence="2 3" key="1">
    <citation type="journal article" date="2018" name="Mol. Plant">
        <title>The genome of Artemisia annua provides insight into the evolution of Asteraceae family and artemisinin biosynthesis.</title>
        <authorList>
            <person name="Shen Q."/>
            <person name="Zhang L."/>
            <person name="Liao Z."/>
            <person name="Wang S."/>
            <person name="Yan T."/>
            <person name="Shi P."/>
            <person name="Liu M."/>
            <person name="Fu X."/>
            <person name="Pan Q."/>
            <person name="Wang Y."/>
            <person name="Lv Z."/>
            <person name="Lu X."/>
            <person name="Zhang F."/>
            <person name="Jiang W."/>
            <person name="Ma Y."/>
            <person name="Chen M."/>
            <person name="Hao X."/>
            <person name="Li L."/>
            <person name="Tang Y."/>
            <person name="Lv G."/>
            <person name="Zhou Y."/>
            <person name="Sun X."/>
            <person name="Brodelius P.E."/>
            <person name="Rose J.K.C."/>
            <person name="Tang K."/>
        </authorList>
    </citation>
    <scope>NUCLEOTIDE SEQUENCE [LARGE SCALE GENOMIC DNA]</scope>
    <source>
        <strain evidence="3">cv. Huhao1</strain>
        <tissue evidence="2">Leaf</tissue>
    </source>
</reference>
<dbReference type="Proteomes" id="UP000245207">
    <property type="component" value="Unassembled WGS sequence"/>
</dbReference>
<accession>A0A2U1KNZ8</accession>
<comment type="caution">
    <text evidence="2">The sequence shown here is derived from an EMBL/GenBank/DDBJ whole genome shotgun (WGS) entry which is preliminary data.</text>
</comment>
<dbReference type="GO" id="GO:0003964">
    <property type="term" value="F:RNA-directed DNA polymerase activity"/>
    <property type="evidence" value="ECO:0007669"/>
    <property type="project" value="UniProtKB-KW"/>
</dbReference>
<feature type="domain" description="Endonuclease/exonuclease/phosphatase" evidence="1">
    <location>
        <begin position="66"/>
        <end position="189"/>
    </location>
</feature>
<dbReference type="OrthoDB" id="1750912at2759"/>
<keyword evidence="3" id="KW-1185">Reference proteome</keyword>
<keyword evidence="2" id="KW-0808">Transferase</keyword>
<dbReference type="InterPro" id="IPR005135">
    <property type="entry name" value="Endo/exonuclease/phosphatase"/>
</dbReference>
<dbReference type="EMBL" id="PKPP01015631">
    <property type="protein sequence ID" value="PWA38438.1"/>
    <property type="molecule type" value="Genomic_DNA"/>
</dbReference>
<name>A0A2U1KNZ8_ARTAN</name>
<dbReference type="STRING" id="35608.A0A2U1KNZ8"/>
<evidence type="ECO:0000313" key="3">
    <source>
        <dbReference type="Proteomes" id="UP000245207"/>
    </source>
</evidence>
<evidence type="ECO:0000313" key="2">
    <source>
        <dbReference type="EMBL" id="PWA38438.1"/>
    </source>
</evidence>
<evidence type="ECO:0000259" key="1">
    <source>
        <dbReference type="Pfam" id="PF14529"/>
    </source>
</evidence>
<sequence>MTKLELFRLKSMWGNFNFDYACSLARGRSGGLVSMWDPNVFVKGDIWCGDNYVIVKGKWKNSTEDYYFVNIYGPQHQSDKANLWSFLRQFIQDHNGKVVLFGDLNEVRDDTERLGSIFSRSDAAIFNSFIQEAGLLDLPMGGKKFTWMNKAGTKLSKIDRFLISEDVLEAHSDLRVTILDKLWSDHNPVLLHCKRLDFGPTPFRIFHSWFDRSDFDAVVKNAWANLSN</sequence>
<dbReference type="AlphaFoldDB" id="A0A2U1KNZ8"/>
<dbReference type="Pfam" id="PF14529">
    <property type="entry name" value="Exo_endo_phos_2"/>
    <property type="match status" value="1"/>
</dbReference>
<dbReference type="InterPro" id="IPR036691">
    <property type="entry name" value="Endo/exonu/phosph_ase_sf"/>
</dbReference>
<dbReference type="SUPFAM" id="SSF56219">
    <property type="entry name" value="DNase I-like"/>
    <property type="match status" value="1"/>
</dbReference>
<dbReference type="Gene3D" id="3.60.10.10">
    <property type="entry name" value="Endonuclease/exonuclease/phosphatase"/>
    <property type="match status" value="1"/>
</dbReference>
<gene>
    <name evidence="2" type="ORF">CTI12_AA581340</name>
</gene>